<organism evidence="2 3">
    <name type="scientific">Metabacillus endolithicus</name>
    <dbReference type="NCBI Taxonomy" id="1535204"/>
    <lineage>
        <taxon>Bacteria</taxon>
        <taxon>Bacillati</taxon>
        <taxon>Bacillota</taxon>
        <taxon>Bacilli</taxon>
        <taxon>Bacillales</taxon>
        <taxon>Bacillaceae</taxon>
        <taxon>Metabacillus</taxon>
    </lineage>
</organism>
<dbReference type="Proteomes" id="UP001597318">
    <property type="component" value="Unassembled WGS sequence"/>
</dbReference>
<evidence type="ECO:0000256" key="1">
    <source>
        <dbReference type="SAM" id="Phobius"/>
    </source>
</evidence>
<keyword evidence="1" id="KW-0472">Membrane</keyword>
<keyword evidence="1" id="KW-0812">Transmembrane</keyword>
<evidence type="ECO:0000313" key="2">
    <source>
        <dbReference type="EMBL" id="MFD2216417.1"/>
    </source>
</evidence>
<reference evidence="3" key="1">
    <citation type="journal article" date="2019" name="Int. J. Syst. Evol. Microbiol.">
        <title>The Global Catalogue of Microorganisms (GCM) 10K type strain sequencing project: providing services to taxonomists for standard genome sequencing and annotation.</title>
        <authorList>
            <consortium name="The Broad Institute Genomics Platform"/>
            <consortium name="The Broad Institute Genome Sequencing Center for Infectious Disease"/>
            <person name="Wu L."/>
            <person name="Ma J."/>
        </authorList>
    </citation>
    <scope>NUCLEOTIDE SEQUENCE [LARGE SCALE GENOMIC DNA]</scope>
    <source>
        <strain evidence="3">CGMCC 1.15474</strain>
    </source>
</reference>
<sequence length="86" mass="9971">MKQALGIFISFSAIFTYLFIDTLYYFRPIEEKITNDITGVSTVIYNYPSMYWLICIILIITFILGIYLILAKEKQPEEGPLCDTSK</sequence>
<name>A0ABW5C2M7_9BACI</name>
<feature type="transmembrane region" description="Helical" evidence="1">
    <location>
        <begin position="50"/>
        <end position="70"/>
    </location>
</feature>
<evidence type="ECO:0000313" key="3">
    <source>
        <dbReference type="Proteomes" id="UP001597318"/>
    </source>
</evidence>
<keyword evidence="1" id="KW-1133">Transmembrane helix</keyword>
<dbReference type="EMBL" id="JBHUIK010000007">
    <property type="protein sequence ID" value="MFD2216417.1"/>
    <property type="molecule type" value="Genomic_DNA"/>
</dbReference>
<gene>
    <name evidence="2" type="ORF">ACFSKK_22330</name>
</gene>
<protein>
    <submittedName>
        <fullName evidence="2">Uncharacterized protein</fullName>
    </submittedName>
</protein>
<accession>A0ABW5C2M7</accession>
<keyword evidence="3" id="KW-1185">Reference proteome</keyword>
<comment type="caution">
    <text evidence="2">The sequence shown here is derived from an EMBL/GenBank/DDBJ whole genome shotgun (WGS) entry which is preliminary data.</text>
</comment>
<feature type="transmembrane region" description="Helical" evidence="1">
    <location>
        <begin position="7"/>
        <end position="26"/>
    </location>
</feature>
<proteinExistence type="predicted"/>
<dbReference type="RefSeq" id="WP_247347687.1">
    <property type="nucleotide sequence ID" value="NZ_CP095551.1"/>
</dbReference>